<accession>A0A5E7I4A0</accession>
<keyword evidence="1" id="KW-1133">Transmembrane helix</keyword>
<feature type="transmembrane region" description="Helical" evidence="1">
    <location>
        <begin position="12"/>
        <end position="29"/>
    </location>
</feature>
<organism evidence="2 3">
    <name type="scientific">Pseudomonas fluorescens</name>
    <dbReference type="NCBI Taxonomy" id="294"/>
    <lineage>
        <taxon>Bacteria</taxon>
        <taxon>Pseudomonadati</taxon>
        <taxon>Pseudomonadota</taxon>
        <taxon>Gammaproteobacteria</taxon>
        <taxon>Pseudomonadales</taxon>
        <taxon>Pseudomonadaceae</taxon>
        <taxon>Pseudomonas</taxon>
    </lineage>
</organism>
<gene>
    <name evidence="2" type="ORF">PS847_01333</name>
</gene>
<dbReference type="Proteomes" id="UP000326067">
    <property type="component" value="Unassembled WGS sequence"/>
</dbReference>
<dbReference type="EMBL" id="CABVIC010000001">
    <property type="protein sequence ID" value="VVO71521.1"/>
    <property type="molecule type" value="Genomic_DNA"/>
</dbReference>
<reference evidence="2 3" key="1">
    <citation type="submission" date="2019-09" db="EMBL/GenBank/DDBJ databases">
        <authorList>
            <person name="Chandra G."/>
            <person name="Truman W A."/>
        </authorList>
    </citation>
    <scope>NUCLEOTIDE SEQUENCE [LARGE SCALE GENOMIC DNA]</scope>
    <source>
        <strain evidence="2">PS847</strain>
    </source>
</reference>
<protein>
    <submittedName>
        <fullName evidence="2">Uncharacterized protein</fullName>
    </submittedName>
</protein>
<keyword evidence="1" id="KW-0472">Membrane</keyword>
<keyword evidence="1" id="KW-0812">Transmembrane</keyword>
<dbReference type="RefSeq" id="WP_056785201.1">
    <property type="nucleotide sequence ID" value="NZ_CABVIC010000001.1"/>
</dbReference>
<proteinExistence type="predicted"/>
<evidence type="ECO:0000313" key="3">
    <source>
        <dbReference type="Proteomes" id="UP000326067"/>
    </source>
</evidence>
<evidence type="ECO:0000313" key="2">
    <source>
        <dbReference type="EMBL" id="VVO71521.1"/>
    </source>
</evidence>
<sequence>MTLLKFIGKRHVFCVLLIAASFAGLFIYAKEAQMPAKAMMYYGPWSPEENRFDASRWFSSGMYRPRLMGTPPEESPVTMLRNKPESLRHIENDVLLTEALFAVGRQFPKLDTEDLILNTPDLHRQIRYAYSSFAEPDRPVDSYWLFITFANKTVVVTIDWDVTEKKLLPRSMASNLIEKSDEEAAYLQVKKELDGTASAKR</sequence>
<name>A0A5E7I4A0_PSEFL</name>
<dbReference type="AlphaFoldDB" id="A0A5E7I4A0"/>
<evidence type="ECO:0000256" key="1">
    <source>
        <dbReference type="SAM" id="Phobius"/>
    </source>
</evidence>